<dbReference type="InterPro" id="IPR036885">
    <property type="entry name" value="SWIB_MDM2_dom_sf"/>
</dbReference>
<evidence type="ECO:0000313" key="4">
    <source>
        <dbReference type="Proteomes" id="UP000014480"/>
    </source>
</evidence>
<dbReference type="PROSITE" id="PS51925">
    <property type="entry name" value="SWIB_MDM2"/>
    <property type="match status" value="1"/>
</dbReference>
<dbReference type="Pfam" id="PF02201">
    <property type="entry name" value="SWIB"/>
    <property type="match status" value="1"/>
</dbReference>
<gene>
    <name evidence="3" type="primary">ssr3</name>
    <name evidence="3" type="ORF">Cob_v004065</name>
</gene>
<reference evidence="4" key="1">
    <citation type="journal article" date="2013" name="New Phytol.">
        <title>Comparative genomic and transcriptomic analyses reveal the hemibiotrophic stage shift of Colletotrichum fungi.</title>
        <authorList>
            <person name="Gan P."/>
            <person name="Ikeda K."/>
            <person name="Irieda H."/>
            <person name="Narusaka M."/>
            <person name="O'Connell R.J."/>
            <person name="Narusaka Y."/>
            <person name="Takano Y."/>
            <person name="Kubo Y."/>
            <person name="Shirasu K."/>
        </authorList>
    </citation>
    <scope>NUCLEOTIDE SEQUENCE [LARGE SCALE GENOMIC DNA]</scope>
    <source>
        <strain evidence="4">104-T / ATCC 96160 / CBS 514.97 / LARS 414 / MAFF 240422</strain>
    </source>
</reference>
<feature type="region of interest" description="Disordered" evidence="1">
    <location>
        <begin position="1"/>
        <end position="40"/>
    </location>
</feature>
<feature type="compositionally biased region" description="Basic and acidic residues" evidence="1">
    <location>
        <begin position="167"/>
        <end position="186"/>
    </location>
</feature>
<dbReference type="OrthoDB" id="10263741at2759"/>
<dbReference type="STRING" id="1213857.A0A484FYY2"/>
<evidence type="ECO:0000313" key="3">
    <source>
        <dbReference type="EMBL" id="TDZ23113.1"/>
    </source>
</evidence>
<dbReference type="AlphaFoldDB" id="A0A484FYY2"/>
<feature type="region of interest" description="Disordered" evidence="1">
    <location>
        <begin position="167"/>
        <end position="210"/>
    </location>
</feature>
<keyword evidence="4" id="KW-1185">Reference proteome</keyword>
<name>A0A484FYY2_COLOR</name>
<comment type="caution">
    <text evidence="3">The sequence shown here is derived from an EMBL/GenBank/DDBJ whole genome shotgun (WGS) entry which is preliminary data.</text>
</comment>
<feature type="compositionally biased region" description="Polar residues" evidence="1">
    <location>
        <begin position="8"/>
        <end position="17"/>
    </location>
</feature>
<evidence type="ECO:0000256" key="1">
    <source>
        <dbReference type="SAM" id="MobiDB-lite"/>
    </source>
</evidence>
<organism evidence="3 4">
    <name type="scientific">Colletotrichum orbiculare (strain 104-T / ATCC 96160 / CBS 514.97 / LARS 414 / MAFF 240422)</name>
    <name type="common">Cucumber anthracnose fungus</name>
    <name type="synonym">Colletotrichum lagenarium</name>
    <dbReference type="NCBI Taxonomy" id="1213857"/>
    <lineage>
        <taxon>Eukaryota</taxon>
        <taxon>Fungi</taxon>
        <taxon>Dikarya</taxon>
        <taxon>Ascomycota</taxon>
        <taxon>Pezizomycotina</taxon>
        <taxon>Sordariomycetes</taxon>
        <taxon>Hypocreomycetidae</taxon>
        <taxon>Glomerellales</taxon>
        <taxon>Glomerellaceae</taxon>
        <taxon>Colletotrichum</taxon>
        <taxon>Colletotrichum orbiculare species complex</taxon>
    </lineage>
</organism>
<reference evidence="4" key="2">
    <citation type="journal article" date="2019" name="Mol. Plant Microbe Interact.">
        <title>Genome sequence resources for four phytopathogenic fungi from the Colletotrichum orbiculare species complex.</title>
        <authorList>
            <person name="Gan P."/>
            <person name="Tsushima A."/>
            <person name="Narusaka M."/>
            <person name="Narusaka Y."/>
            <person name="Takano Y."/>
            <person name="Kubo Y."/>
            <person name="Shirasu K."/>
        </authorList>
    </citation>
    <scope>GENOME REANNOTATION</scope>
    <source>
        <strain evidence="4">104-T / ATCC 96160 / CBS 514.97 / LARS 414 / MAFF 240422</strain>
    </source>
</reference>
<dbReference type="SMART" id="SM00151">
    <property type="entry name" value="SWIB"/>
    <property type="match status" value="1"/>
</dbReference>
<evidence type="ECO:0000259" key="2">
    <source>
        <dbReference type="PROSITE" id="PS51925"/>
    </source>
</evidence>
<dbReference type="Proteomes" id="UP000014480">
    <property type="component" value="Unassembled WGS sequence"/>
</dbReference>
<feature type="domain" description="DM2" evidence="2">
    <location>
        <begin position="271"/>
        <end position="349"/>
    </location>
</feature>
<dbReference type="InterPro" id="IPR019835">
    <property type="entry name" value="SWIB_domain"/>
</dbReference>
<dbReference type="EMBL" id="AMCV02000007">
    <property type="protein sequence ID" value="TDZ23113.1"/>
    <property type="molecule type" value="Genomic_DNA"/>
</dbReference>
<dbReference type="CDD" id="cd10568">
    <property type="entry name" value="SWIB_like"/>
    <property type="match status" value="1"/>
</dbReference>
<accession>A0A484FYY2</accession>
<dbReference type="InterPro" id="IPR003121">
    <property type="entry name" value="SWIB_MDM2_domain"/>
</dbReference>
<dbReference type="SUPFAM" id="SSF47592">
    <property type="entry name" value="SWIB/MDM2 domain"/>
    <property type="match status" value="1"/>
</dbReference>
<sequence length="501" mass="56489">MQPPYRPYSSSTPQGTQRAPLAANQRRGGIGPIMPSVHHPQGAVNQAAMVQHQPPGQALASELVKRRSRKPTDKALPDGVDECITDPAVAQRYRELRDFERRLDATMTRKRLDSVEAVDRHSKRYRTLRVWVTNTVEDQVWQGSGLSGDSFDFTPSAEPSYRVKIEGRLIEDQDRESQDSMETSDRLDEDGEPSVRRQISDPTVPPRKHRLSHFFKAINVDYDRSRSRAATDQTVEWKKQPGQSGPEFDELTFKRSGDENMNITINLHRQEDPERYLLGNELSEIVDMKESSRQEAVLAVWEYIKTMGLQEDEEKRNFRCDDLLRKIVNGNDVGTIPNLIDYIQPHLQPLPPVSLAYTIRVDEEFHKAPQPTVYDVRVAVDDPLRSKLVPIVVNPAFAAALKDITTMDEQLATLVSAIANSKAKHSFYASMSEDPTNFVRNWISSQKRDLEIIMGEASRGGGEGATGDEWRCGGKVSVWTSSNARESAGVMLAKHTTQPSR</sequence>
<proteinExistence type="predicted"/>
<dbReference type="PANTHER" id="PTHR13844">
    <property type="entry name" value="SWI/SNF-RELATED MATRIX-ASSOCIATED ACTIN-DEPENDENT REGULATOR OF CHROMATIN SUBFAMILY D"/>
    <property type="match status" value="1"/>
</dbReference>
<protein>
    <submittedName>
        <fullName evidence="3">SWI/SNF and RSC complexes subunit ssr3</fullName>
    </submittedName>
</protein>
<dbReference type="Gene3D" id="1.10.245.10">
    <property type="entry name" value="SWIB/MDM2 domain"/>
    <property type="match status" value="1"/>
</dbReference>